<dbReference type="PANTHER" id="PTHR12236">
    <property type="entry name" value="STRUCTURAL CONTITUENT OF CUTICLE"/>
    <property type="match status" value="1"/>
</dbReference>
<dbReference type="AlphaFoldDB" id="A0A7T8KHA1"/>
<proteinExistence type="predicted"/>
<dbReference type="Pfam" id="PF00379">
    <property type="entry name" value="Chitin_bind_4"/>
    <property type="match status" value="1"/>
</dbReference>
<organism evidence="3 4">
    <name type="scientific">Caligus rogercresseyi</name>
    <name type="common">Sea louse</name>
    <dbReference type="NCBI Taxonomy" id="217165"/>
    <lineage>
        <taxon>Eukaryota</taxon>
        <taxon>Metazoa</taxon>
        <taxon>Ecdysozoa</taxon>
        <taxon>Arthropoda</taxon>
        <taxon>Crustacea</taxon>
        <taxon>Multicrustacea</taxon>
        <taxon>Hexanauplia</taxon>
        <taxon>Copepoda</taxon>
        <taxon>Siphonostomatoida</taxon>
        <taxon>Caligidae</taxon>
        <taxon>Caligus</taxon>
    </lineage>
</organism>
<accession>A0A7T8KHA1</accession>
<reference evidence="4" key="1">
    <citation type="submission" date="2021-01" db="EMBL/GenBank/DDBJ databases">
        <title>Caligus Genome Assembly.</title>
        <authorList>
            <person name="Gallardo-Escarate C."/>
        </authorList>
    </citation>
    <scope>NUCLEOTIDE SEQUENCE [LARGE SCALE GENOMIC DNA]</scope>
</reference>
<dbReference type="PROSITE" id="PS51155">
    <property type="entry name" value="CHIT_BIND_RR_2"/>
    <property type="match status" value="1"/>
</dbReference>
<dbReference type="InterPro" id="IPR000618">
    <property type="entry name" value="Insect_cuticle"/>
</dbReference>
<dbReference type="EMBL" id="CP045890">
    <property type="protein sequence ID" value="QQP55922.1"/>
    <property type="molecule type" value="Genomic_DNA"/>
</dbReference>
<evidence type="ECO:0000256" key="1">
    <source>
        <dbReference type="ARBA" id="ARBA00022460"/>
    </source>
</evidence>
<keyword evidence="4" id="KW-1185">Reference proteome</keyword>
<dbReference type="OrthoDB" id="6884310at2759"/>
<evidence type="ECO:0008006" key="5">
    <source>
        <dbReference type="Google" id="ProtNLM"/>
    </source>
</evidence>
<evidence type="ECO:0000313" key="3">
    <source>
        <dbReference type="EMBL" id="QQP55922.1"/>
    </source>
</evidence>
<gene>
    <name evidence="3" type="ORF">FKW44_000413</name>
</gene>
<dbReference type="Proteomes" id="UP000595437">
    <property type="component" value="Chromosome 1"/>
</dbReference>
<evidence type="ECO:0000256" key="2">
    <source>
        <dbReference type="PROSITE-ProRule" id="PRU00497"/>
    </source>
</evidence>
<dbReference type="GO" id="GO:0042302">
    <property type="term" value="F:structural constituent of cuticle"/>
    <property type="evidence" value="ECO:0007669"/>
    <property type="project" value="UniProtKB-UniRule"/>
</dbReference>
<name>A0A7T8KHA1_CALRO</name>
<feature type="non-terminal residue" evidence="3">
    <location>
        <position position="1"/>
    </location>
</feature>
<dbReference type="InterPro" id="IPR051217">
    <property type="entry name" value="Insect_Cuticle_Struc_Prot"/>
</dbReference>
<dbReference type="PANTHER" id="PTHR12236:SF79">
    <property type="entry name" value="CUTICULAR PROTEIN 50CB-RELATED"/>
    <property type="match status" value="1"/>
</dbReference>
<protein>
    <recommendedName>
        <fullName evidence="5">Cuticle protein 8</fullName>
    </recommendedName>
</protein>
<keyword evidence="1 2" id="KW-0193">Cuticle</keyword>
<dbReference type="GO" id="GO:0005615">
    <property type="term" value="C:extracellular space"/>
    <property type="evidence" value="ECO:0007669"/>
    <property type="project" value="TreeGrafter"/>
</dbReference>
<sequence>VLIALSALLALAAADHPAPYHPAPAYKEVPAAYQYQYAVKDDYSGVNIGADEARDGYATKGSYTVALPDGRLQTVTYTVGDAYSGYVADVTYTGEAKYEPYHPAPAPYKPAPVYHA</sequence>
<dbReference type="GO" id="GO:0031012">
    <property type="term" value="C:extracellular matrix"/>
    <property type="evidence" value="ECO:0007669"/>
    <property type="project" value="TreeGrafter"/>
</dbReference>
<evidence type="ECO:0000313" key="4">
    <source>
        <dbReference type="Proteomes" id="UP000595437"/>
    </source>
</evidence>